<keyword evidence="2" id="KW-1133">Transmembrane helix</keyword>
<keyword evidence="2" id="KW-0472">Membrane</keyword>
<evidence type="ECO:0000256" key="2">
    <source>
        <dbReference type="SAM" id="Phobius"/>
    </source>
</evidence>
<gene>
    <name evidence="3" type="ORF">HICCMSTLAB_LOCUS5446</name>
</gene>
<dbReference type="EMBL" id="CAJNRD030001119">
    <property type="protein sequence ID" value="CAG5089975.1"/>
    <property type="molecule type" value="Genomic_DNA"/>
</dbReference>
<dbReference type="Proteomes" id="UP000786811">
    <property type="component" value="Unassembled WGS sequence"/>
</dbReference>
<evidence type="ECO:0000313" key="3">
    <source>
        <dbReference type="EMBL" id="CAG5089975.1"/>
    </source>
</evidence>
<accession>A0A8J2HGX6</accession>
<protein>
    <submittedName>
        <fullName evidence="3">Cc_K425_445</fullName>
    </submittedName>
</protein>
<feature type="region of interest" description="Disordered" evidence="1">
    <location>
        <begin position="65"/>
        <end position="144"/>
    </location>
</feature>
<feature type="compositionally biased region" description="Basic and acidic residues" evidence="1">
    <location>
        <begin position="66"/>
        <end position="77"/>
    </location>
</feature>
<keyword evidence="4" id="KW-1185">Reference proteome</keyword>
<evidence type="ECO:0000256" key="1">
    <source>
        <dbReference type="SAM" id="MobiDB-lite"/>
    </source>
</evidence>
<comment type="caution">
    <text evidence="3">The sequence shown here is derived from an EMBL/GenBank/DDBJ whole genome shotgun (WGS) entry which is preliminary data.</text>
</comment>
<sequence length="144" mass="16777">MELTHDKYYIRKLTRDYGENFFSCSGFIACIFSFIMFMVTISVYMSFCLIKQDIKHEKKAKLISQSEKKTKLTSEPKKKAKLASKPEKKIDLKDNQTSHKLDNKNKEKEVSSPQINPKQPYAQPREINTKKSIGELKTTFKTTK</sequence>
<dbReference type="AlphaFoldDB" id="A0A8J2HGX6"/>
<proteinExistence type="predicted"/>
<dbReference type="OrthoDB" id="10374379at2759"/>
<organism evidence="3 4">
    <name type="scientific">Cotesia congregata</name>
    <name type="common">Parasitoid wasp</name>
    <name type="synonym">Apanteles congregatus</name>
    <dbReference type="NCBI Taxonomy" id="51543"/>
    <lineage>
        <taxon>Eukaryota</taxon>
        <taxon>Metazoa</taxon>
        <taxon>Ecdysozoa</taxon>
        <taxon>Arthropoda</taxon>
        <taxon>Hexapoda</taxon>
        <taxon>Insecta</taxon>
        <taxon>Pterygota</taxon>
        <taxon>Neoptera</taxon>
        <taxon>Endopterygota</taxon>
        <taxon>Hymenoptera</taxon>
        <taxon>Apocrita</taxon>
        <taxon>Ichneumonoidea</taxon>
        <taxon>Braconidae</taxon>
        <taxon>Microgastrinae</taxon>
        <taxon>Cotesia</taxon>
    </lineage>
</organism>
<evidence type="ECO:0000313" key="4">
    <source>
        <dbReference type="Proteomes" id="UP000786811"/>
    </source>
</evidence>
<name>A0A8J2HGX6_COTCN</name>
<feature type="transmembrane region" description="Helical" evidence="2">
    <location>
        <begin position="20"/>
        <end position="50"/>
    </location>
</feature>
<keyword evidence="2" id="KW-0812">Transmembrane</keyword>
<dbReference type="PROSITE" id="PS51257">
    <property type="entry name" value="PROKAR_LIPOPROTEIN"/>
    <property type="match status" value="1"/>
</dbReference>
<feature type="compositionally biased region" description="Basic and acidic residues" evidence="1">
    <location>
        <begin position="84"/>
        <end position="110"/>
    </location>
</feature>
<reference evidence="3" key="1">
    <citation type="submission" date="2021-04" db="EMBL/GenBank/DDBJ databases">
        <authorList>
            <person name="Chebbi M.A.C M."/>
        </authorList>
    </citation>
    <scope>NUCLEOTIDE SEQUENCE</scope>
</reference>